<keyword evidence="2" id="KW-0808">Transferase</keyword>
<gene>
    <name evidence="8" type="ORF">BSAL_21175</name>
</gene>
<dbReference type="OMA" id="QASDTFY"/>
<name>A0A0S4JGZ1_BODSA</name>
<keyword evidence="4 8" id="KW-0418">Kinase</keyword>
<dbReference type="InterPro" id="IPR017441">
    <property type="entry name" value="Protein_kinase_ATP_BS"/>
</dbReference>
<protein>
    <submittedName>
        <fullName evidence="8">Protein kinase, putative</fullName>
    </submittedName>
</protein>
<dbReference type="PROSITE" id="PS00108">
    <property type="entry name" value="PROTEIN_KINASE_ST"/>
    <property type="match status" value="1"/>
</dbReference>
<evidence type="ECO:0000259" key="7">
    <source>
        <dbReference type="PROSITE" id="PS50011"/>
    </source>
</evidence>
<dbReference type="InterPro" id="IPR011009">
    <property type="entry name" value="Kinase-like_dom_sf"/>
</dbReference>
<dbReference type="VEuPathDB" id="TriTrypDB:BSAL_21175"/>
<dbReference type="InterPro" id="IPR050117">
    <property type="entry name" value="MAPK"/>
</dbReference>
<evidence type="ECO:0000256" key="1">
    <source>
        <dbReference type="ARBA" id="ARBA00022527"/>
    </source>
</evidence>
<dbReference type="PANTHER" id="PTHR24055">
    <property type="entry name" value="MITOGEN-ACTIVATED PROTEIN KINASE"/>
    <property type="match status" value="1"/>
</dbReference>
<dbReference type="Proteomes" id="UP000051952">
    <property type="component" value="Unassembled WGS sequence"/>
</dbReference>
<dbReference type="GO" id="GO:0005524">
    <property type="term" value="F:ATP binding"/>
    <property type="evidence" value="ECO:0007669"/>
    <property type="project" value="UniProtKB-UniRule"/>
</dbReference>
<keyword evidence="5 6" id="KW-0067">ATP-binding</keyword>
<evidence type="ECO:0000313" key="8">
    <source>
        <dbReference type="EMBL" id="CUG89461.1"/>
    </source>
</evidence>
<dbReference type="PROSITE" id="PS50011">
    <property type="entry name" value="PROTEIN_KINASE_DOM"/>
    <property type="match status" value="1"/>
</dbReference>
<sequence length="561" mass="62830">MQPENILAGRYQLVKQIGKGGFGVVEQYRDLFTDALVAIKTIPSRFVDQETKRLVREVDIMLHLYGAHPHLMSMLDLFVTRNTAAERQPSIEFDDEERQLSEVDAAEIALNQLLISHTQSTTPMPSRDVLLREYALAMQTYANAVHNRSDLNLHIVMPLMKGDLFYFCKHMRSGQLMAVSPSFLPQVCVVFAFQVCFGLDYLHKCNVVHRDLKPDNILVWLDLENAYKSTAVIADFGLARDAHATETFYICTRHYRPPEVITNTSKGDTSIDVWSLGCIFFELVTARTLFNLPTALNNKGQWEGIKASQQLEVILNTLGTPSKADVERYMPQGNAQSYLIKSRARPSVLTDSIRAHWRLGETSTEEQEKWIDLISSCLKFFPQQRPTADQLCAHQLFRDYNVLYGENVKQYEPREYAPVTFPPNSQKSDLKDIVLSLVRRSISRSLDALGARPASSVGAAEAPQDAATLATTTVRGGLSFPALDDPILFSKFSNMLVATDGQVDDALDEVLNAMELYTHDANVSRQLRSLLTYFAGLKQLPADEQVDEVTAAGGVTVAEDL</sequence>
<dbReference type="InterPro" id="IPR008271">
    <property type="entry name" value="Ser/Thr_kinase_AS"/>
</dbReference>
<reference evidence="9" key="1">
    <citation type="submission" date="2015-09" db="EMBL/GenBank/DDBJ databases">
        <authorList>
            <consortium name="Pathogen Informatics"/>
        </authorList>
    </citation>
    <scope>NUCLEOTIDE SEQUENCE [LARGE SCALE GENOMIC DNA]</scope>
    <source>
        <strain evidence="9">Lake Konstanz</strain>
    </source>
</reference>
<dbReference type="FunFam" id="1.10.510.10:FF:000624">
    <property type="entry name" value="Mitogen-activated protein kinase"/>
    <property type="match status" value="1"/>
</dbReference>
<dbReference type="PROSITE" id="PS00107">
    <property type="entry name" value="PROTEIN_KINASE_ATP"/>
    <property type="match status" value="1"/>
</dbReference>
<dbReference type="EMBL" id="CYKH01001740">
    <property type="protein sequence ID" value="CUG89461.1"/>
    <property type="molecule type" value="Genomic_DNA"/>
</dbReference>
<dbReference type="Gene3D" id="1.10.510.10">
    <property type="entry name" value="Transferase(Phosphotransferase) domain 1"/>
    <property type="match status" value="1"/>
</dbReference>
<dbReference type="GO" id="GO:0004674">
    <property type="term" value="F:protein serine/threonine kinase activity"/>
    <property type="evidence" value="ECO:0007669"/>
    <property type="project" value="UniProtKB-KW"/>
</dbReference>
<evidence type="ECO:0000313" key="9">
    <source>
        <dbReference type="Proteomes" id="UP000051952"/>
    </source>
</evidence>
<evidence type="ECO:0000256" key="3">
    <source>
        <dbReference type="ARBA" id="ARBA00022741"/>
    </source>
</evidence>
<keyword evidence="1" id="KW-0723">Serine/threonine-protein kinase</keyword>
<dbReference type="AlphaFoldDB" id="A0A0S4JGZ1"/>
<proteinExistence type="predicted"/>
<evidence type="ECO:0000256" key="6">
    <source>
        <dbReference type="PROSITE-ProRule" id="PRU10141"/>
    </source>
</evidence>
<feature type="binding site" evidence="6">
    <location>
        <position position="40"/>
    </location>
    <ligand>
        <name>ATP</name>
        <dbReference type="ChEBI" id="CHEBI:30616"/>
    </ligand>
</feature>
<keyword evidence="3 6" id="KW-0547">Nucleotide-binding</keyword>
<evidence type="ECO:0000256" key="4">
    <source>
        <dbReference type="ARBA" id="ARBA00022777"/>
    </source>
</evidence>
<dbReference type="SUPFAM" id="SSF56112">
    <property type="entry name" value="Protein kinase-like (PK-like)"/>
    <property type="match status" value="1"/>
</dbReference>
<evidence type="ECO:0000256" key="5">
    <source>
        <dbReference type="ARBA" id="ARBA00022840"/>
    </source>
</evidence>
<dbReference type="Pfam" id="PF00069">
    <property type="entry name" value="Pkinase"/>
    <property type="match status" value="2"/>
</dbReference>
<dbReference type="Gene3D" id="3.30.200.20">
    <property type="entry name" value="Phosphorylase Kinase, domain 1"/>
    <property type="match status" value="1"/>
</dbReference>
<dbReference type="OrthoDB" id="272152at2759"/>
<accession>A0A0S4JGZ1</accession>
<feature type="domain" description="Protein kinase" evidence="7">
    <location>
        <begin position="11"/>
        <end position="397"/>
    </location>
</feature>
<organism evidence="8 9">
    <name type="scientific">Bodo saltans</name>
    <name type="common">Flagellated protozoan</name>
    <dbReference type="NCBI Taxonomy" id="75058"/>
    <lineage>
        <taxon>Eukaryota</taxon>
        <taxon>Discoba</taxon>
        <taxon>Euglenozoa</taxon>
        <taxon>Kinetoplastea</taxon>
        <taxon>Metakinetoplastina</taxon>
        <taxon>Eubodonida</taxon>
        <taxon>Bodonidae</taxon>
        <taxon>Bodo</taxon>
    </lineage>
</organism>
<dbReference type="InterPro" id="IPR000719">
    <property type="entry name" value="Prot_kinase_dom"/>
</dbReference>
<dbReference type="SMART" id="SM00220">
    <property type="entry name" value="S_TKc"/>
    <property type="match status" value="1"/>
</dbReference>
<evidence type="ECO:0000256" key="2">
    <source>
        <dbReference type="ARBA" id="ARBA00022679"/>
    </source>
</evidence>
<keyword evidence="9" id="KW-1185">Reference proteome</keyword>